<reference evidence="2 3" key="1">
    <citation type="submission" date="2018-06" db="EMBL/GenBank/DDBJ databases">
        <title>Genome Sequence of the Brown Rot Fungal Pathogen Monilinia fructigena.</title>
        <authorList>
            <person name="Landi L."/>
            <person name="De Miccolis Angelini R.M."/>
            <person name="Pollastro S."/>
            <person name="Abate D."/>
            <person name="Faretra F."/>
            <person name="Romanazzi G."/>
        </authorList>
    </citation>
    <scope>NUCLEOTIDE SEQUENCE [LARGE SCALE GENOMIC DNA]</scope>
    <source>
        <strain evidence="2 3">Mfrg269</strain>
    </source>
</reference>
<dbReference type="AlphaFoldDB" id="A0A395IZT3"/>
<evidence type="ECO:0000256" key="1">
    <source>
        <dbReference type="SAM" id="MobiDB-lite"/>
    </source>
</evidence>
<gene>
    <name evidence="2" type="ORF">DID88_003502</name>
</gene>
<dbReference type="Proteomes" id="UP000249056">
    <property type="component" value="Unassembled WGS sequence"/>
</dbReference>
<feature type="compositionally biased region" description="Polar residues" evidence="1">
    <location>
        <begin position="1"/>
        <end position="11"/>
    </location>
</feature>
<dbReference type="PANTHER" id="PTHR42023">
    <property type="entry name" value="BHLH DOMAIN-CONTAINING PROTEIN"/>
    <property type="match status" value="1"/>
</dbReference>
<name>A0A395IZT3_9HELO</name>
<dbReference type="OrthoDB" id="4507572at2759"/>
<feature type="region of interest" description="Disordered" evidence="1">
    <location>
        <begin position="1"/>
        <end position="26"/>
    </location>
</feature>
<accession>A0A395IZT3</accession>
<sequence length="143" mass="16177">MPYSDRNTAPPSRQKRDNIPKGLPLLPFETVPPMQHPHQKIDHFRPVSSVYSQPSPGPMNDQFPYNTYAKPMTPNSALVSPQALQSLMESSEAKIDIKTMNVSPIDEVPDISRLGFGKSKERDRFQIETTVKQHSGYAKRKET</sequence>
<keyword evidence="3" id="KW-1185">Reference proteome</keyword>
<evidence type="ECO:0000313" key="2">
    <source>
        <dbReference type="EMBL" id="RAL63859.1"/>
    </source>
</evidence>
<dbReference type="PANTHER" id="PTHR42023:SF1">
    <property type="entry name" value="BHLH DOMAIN-CONTAINING PROTEIN"/>
    <property type="match status" value="1"/>
</dbReference>
<proteinExistence type="predicted"/>
<evidence type="ECO:0000313" key="3">
    <source>
        <dbReference type="Proteomes" id="UP000249056"/>
    </source>
</evidence>
<organism evidence="2 3">
    <name type="scientific">Monilinia fructigena</name>
    <dbReference type="NCBI Taxonomy" id="38457"/>
    <lineage>
        <taxon>Eukaryota</taxon>
        <taxon>Fungi</taxon>
        <taxon>Dikarya</taxon>
        <taxon>Ascomycota</taxon>
        <taxon>Pezizomycotina</taxon>
        <taxon>Leotiomycetes</taxon>
        <taxon>Helotiales</taxon>
        <taxon>Sclerotiniaceae</taxon>
        <taxon>Monilinia</taxon>
    </lineage>
</organism>
<protein>
    <submittedName>
        <fullName evidence="2">Uncharacterized protein</fullName>
    </submittedName>
</protein>
<comment type="caution">
    <text evidence="2">The sequence shown here is derived from an EMBL/GenBank/DDBJ whole genome shotgun (WGS) entry which is preliminary data.</text>
</comment>
<dbReference type="EMBL" id="QKRW01000017">
    <property type="protein sequence ID" value="RAL63859.1"/>
    <property type="molecule type" value="Genomic_DNA"/>
</dbReference>